<evidence type="ECO:0000256" key="4">
    <source>
        <dbReference type="SAM" id="Phobius"/>
    </source>
</evidence>
<evidence type="ECO:0000256" key="1">
    <source>
        <dbReference type="ARBA" id="ARBA00022723"/>
    </source>
</evidence>
<dbReference type="Proteomes" id="UP000695000">
    <property type="component" value="Unplaced"/>
</dbReference>
<keyword evidence="4" id="KW-0812">Transmembrane</keyword>
<dbReference type="SUPFAM" id="SSF57850">
    <property type="entry name" value="RING/U-box"/>
    <property type="match status" value="1"/>
</dbReference>
<keyword evidence="3" id="KW-0862">Zinc</keyword>
<feature type="transmembrane region" description="Helical" evidence="4">
    <location>
        <begin position="161"/>
        <end position="182"/>
    </location>
</feature>
<keyword evidence="4" id="KW-0472">Membrane</keyword>
<feature type="transmembrane region" description="Helical" evidence="4">
    <location>
        <begin position="480"/>
        <end position="501"/>
    </location>
</feature>
<gene>
    <name evidence="7" type="primary">LOC108566716</name>
</gene>
<feature type="transmembrane region" description="Helical" evidence="4">
    <location>
        <begin position="453"/>
        <end position="474"/>
    </location>
</feature>
<evidence type="ECO:0000313" key="6">
    <source>
        <dbReference type="Proteomes" id="UP000695000"/>
    </source>
</evidence>
<evidence type="ECO:0000313" key="7">
    <source>
        <dbReference type="RefSeq" id="XP_017782222.1"/>
    </source>
</evidence>
<protein>
    <submittedName>
        <fullName evidence="7">Uncharacterized protein LOC108566716</fullName>
    </submittedName>
</protein>
<feature type="transmembrane region" description="Helical" evidence="4">
    <location>
        <begin position="54"/>
        <end position="75"/>
    </location>
</feature>
<keyword evidence="2" id="KW-0863">Zinc-finger</keyword>
<dbReference type="RefSeq" id="XP_017782222.1">
    <property type="nucleotide sequence ID" value="XM_017926733.1"/>
</dbReference>
<proteinExistence type="predicted"/>
<feature type="transmembrane region" description="Helical" evidence="4">
    <location>
        <begin position="129"/>
        <end position="149"/>
    </location>
</feature>
<evidence type="ECO:0000256" key="3">
    <source>
        <dbReference type="ARBA" id="ARBA00022833"/>
    </source>
</evidence>
<feature type="domain" description="RING-CH-type" evidence="5">
    <location>
        <begin position="372"/>
        <end position="437"/>
    </location>
</feature>
<keyword evidence="6" id="KW-1185">Reference proteome</keyword>
<dbReference type="Gene3D" id="3.30.40.10">
    <property type="entry name" value="Zinc/RING finger domain, C3HC4 (zinc finger)"/>
    <property type="match status" value="1"/>
</dbReference>
<evidence type="ECO:0000259" key="5">
    <source>
        <dbReference type="PROSITE" id="PS51292"/>
    </source>
</evidence>
<name>A0ABM1N5X2_NICVS</name>
<evidence type="ECO:0000256" key="2">
    <source>
        <dbReference type="ARBA" id="ARBA00022771"/>
    </source>
</evidence>
<keyword evidence="4" id="KW-1133">Transmembrane helix</keyword>
<sequence>MAAGMIRHLLLMSGFGCTDDCSGRGECHNGTCLCEIRFAGEYCDGPNLPYHTGIGGVFLVVAFVCAVQLLMCIASEYHRLKAPTFLKACKITTQKFLYFVTFLASIIRGAYFLSPDNFKNGWSSSLLSAYYPLLMTGSSLIVCFWAEAFHLRDIRWEKPQFLSKSFLGFVTFNLINFGLLLAEVVTTQLADSSDTERSFYTHIFNGCYAVLMFIVVVFFLIYGVEVYFKVRGGFVAKPVQIAGAGESEPLRIQTQEELRPLINNSQLHQSRIGLLSQALMLIVIVAFLFSETLSEFWKTKVPVNSRNWHDILFRVVEIGVAIWFPAVLWNCMQPGELWILNPKKLLARLDQKQCQEEVAPVADKGNEEEEDDAFLEKRECWICYDSDKKDPLIQPCDCTGDVSSVHHDCLRRWLMESTATNAEHLKCKVCKCAYDVQSTTKLDWERGFTAQHWGSTAFIVTCLCLTVAAAWIVIQMFEDSYIRMISASIALLVIYVCIRFLGQNTVSAYQRAKVGGLSIGNHVTTISGNITVDMATATQSEPQTAL</sequence>
<dbReference type="PANTHER" id="PTHR20893">
    <property type="entry name" value="LD08641P"/>
    <property type="match status" value="1"/>
</dbReference>
<reference evidence="7" key="1">
    <citation type="submission" date="2025-08" db="UniProtKB">
        <authorList>
            <consortium name="RefSeq"/>
        </authorList>
    </citation>
    <scope>IDENTIFICATION</scope>
    <source>
        <tissue evidence="7">Whole Larva</tissue>
    </source>
</reference>
<feature type="transmembrane region" description="Helical" evidence="4">
    <location>
        <begin position="311"/>
        <end position="331"/>
    </location>
</feature>
<accession>A0ABM1N5X2</accession>
<organism evidence="6 7">
    <name type="scientific">Nicrophorus vespilloides</name>
    <name type="common">Boreal carrion beetle</name>
    <dbReference type="NCBI Taxonomy" id="110193"/>
    <lineage>
        <taxon>Eukaryota</taxon>
        <taxon>Metazoa</taxon>
        <taxon>Ecdysozoa</taxon>
        <taxon>Arthropoda</taxon>
        <taxon>Hexapoda</taxon>
        <taxon>Insecta</taxon>
        <taxon>Pterygota</taxon>
        <taxon>Neoptera</taxon>
        <taxon>Endopterygota</taxon>
        <taxon>Coleoptera</taxon>
        <taxon>Polyphaga</taxon>
        <taxon>Staphyliniformia</taxon>
        <taxon>Silphidae</taxon>
        <taxon>Nicrophorinae</taxon>
        <taxon>Nicrophorus</taxon>
    </lineage>
</organism>
<feature type="transmembrane region" description="Helical" evidence="4">
    <location>
        <begin position="202"/>
        <end position="224"/>
    </location>
</feature>
<dbReference type="SMART" id="SM00744">
    <property type="entry name" value="RINGv"/>
    <property type="match status" value="1"/>
</dbReference>
<dbReference type="InterPro" id="IPR011016">
    <property type="entry name" value="Znf_RING-CH"/>
</dbReference>
<dbReference type="GeneID" id="108566716"/>
<feature type="transmembrane region" description="Helical" evidence="4">
    <location>
        <begin position="272"/>
        <end position="291"/>
    </location>
</feature>
<dbReference type="PROSITE" id="PS51292">
    <property type="entry name" value="ZF_RING_CH"/>
    <property type="match status" value="1"/>
</dbReference>
<keyword evidence="1" id="KW-0479">Metal-binding</keyword>
<feature type="transmembrane region" description="Helical" evidence="4">
    <location>
        <begin position="96"/>
        <end position="114"/>
    </location>
</feature>
<dbReference type="Gene3D" id="2.60.120.260">
    <property type="entry name" value="Galactose-binding domain-like"/>
    <property type="match status" value="1"/>
</dbReference>
<dbReference type="InterPro" id="IPR013083">
    <property type="entry name" value="Znf_RING/FYVE/PHD"/>
</dbReference>
<dbReference type="CDD" id="cd16495">
    <property type="entry name" value="RING_CH-C4HC3_MARCH"/>
    <property type="match status" value="1"/>
</dbReference>
<dbReference type="PANTHER" id="PTHR20893:SF2">
    <property type="entry name" value="LD08641P"/>
    <property type="match status" value="1"/>
</dbReference>
<dbReference type="Pfam" id="PF12906">
    <property type="entry name" value="RINGv"/>
    <property type="match status" value="1"/>
</dbReference>